<dbReference type="Pfam" id="PF00856">
    <property type="entry name" value="SET"/>
    <property type="match status" value="1"/>
</dbReference>
<evidence type="ECO:0000256" key="4">
    <source>
        <dbReference type="ARBA" id="ARBA00042380"/>
    </source>
</evidence>
<comment type="caution">
    <text evidence="8">The sequence shown here is derived from an EMBL/GenBank/DDBJ whole genome shotgun (WGS) entry which is preliminary data.</text>
</comment>
<comment type="catalytic activity">
    <reaction evidence="6">
        <text>L-lysyl-[histone] + S-adenosyl-L-methionine = N(6)-methyl-L-lysyl-[histone] + S-adenosyl-L-homocysteine + H(+)</text>
        <dbReference type="Rhea" id="RHEA:10024"/>
        <dbReference type="Rhea" id="RHEA-COMP:9845"/>
        <dbReference type="Rhea" id="RHEA-COMP:9846"/>
        <dbReference type="ChEBI" id="CHEBI:15378"/>
        <dbReference type="ChEBI" id="CHEBI:29969"/>
        <dbReference type="ChEBI" id="CHEBI:57856"/>
        <dbReference type="ChEBI" id="CHEBI:59789"/>
        <dbReference type="ChEBI" id="CHEBI:61929"/>
    </reaction>
    <physiologicalReaction direction="left-to-right" evidence="6">
        <dbReference type="Rhea" id="RHEA:10025"/>
    </physiologicalReaction>
</comment>
<evidence type="ECO:0000256" key="6">
    <source>
        <dbReference type="ARBA" id="ARBA00048619"/>
    </source>
</evidence>
<dbReference type="GO" id="GO:0032259">
    <property type="term" value="P:methylation"/>
    <property type="evidence" value="ECO:0007669"/>
    <property type="project" value="UniProtKB-KW"/>
</dbReference>
<evidence type="ECO:0000256" key="3">
    <source>
        <dbReference type="ARBA" id="ARBA00022691"/>
    </source>
</evidence>
<dbReference type="PANTHER" id="PTHR46402:SF2">
    <property type="entry name" value="HISTONE-LYSINE N-TRIMETHYLTRANSFERASE SMYD5"/>
    <property type="match status" value="1"/>
</dbReference>
<evidence type="ECO:0000313" key="8">
    <source>
        <dbReference type="EMBL" id="PPQ95821.1"/>
    </source>
</evidence>
<dbReference type="Gene3D" id="1.10.220.160">
    <property type="match status" value="1"/>
</dbReference>
<proteinExistence type="predicted"/>
<dbReference type="PANTHER" id="PTHR46402">
    <property type="entry name" value="SET AND MYND DOMAIN-CONTAINING PROTEIN 5"/>
    <property type="match status" value="1"/>
</dbReference>
<dbReference type="SMART" id="SM00317">
    <property type="entry name" value="SET"/>
    <property type="match status" value="1"/>
</dbReference>
<dbReference type="InterPro" id="IPR001214">
    <property type="entry name" value="SET_dom"/>
</dbReference>
<keyword evidence="3" id="KW-0949">S-adenosyl-L-methionine</keyword>
<dbReference type="InParanoid" id="A0A409XYM3"/>
<sequence length="434" mass="48330">MPFSPPEEELTQAVIDLKSKNPQLGISKVHALLLQSHPDWIVSEKRTRKVLQHQGLIVSPALATSSIPEPAVYPSSKIIYSLDIHQWSPKIAVKYFNKKKGKGLIAVSDIEEGESIWREDPFIIAPEWEIFDMQQSSTACSYCTTPLQPDSPLTNPCAASSSSSFCPARYCNRLCTARSGKAHPLLCPAQNPASVPLIKYAKDVQWMALHALAHCTSRLLQANQLRDSSTLKSDWEIYKGLAELGLEDRYKYSYKSASAPEPDRGTWQKAYKLYIEAFKEPKSAQAKKKLDQILKNPLPPDVEAELFSYEGFLRGLGRMSLNLEAHGGLYALHSHLNHSCDPNISVRHLDQRNALSRITVIAKRPIKAGEELLVTYVNPKLGYKARQDELRGWGFGACTCSRCIEEAKMMNQAPATNDELDDLADELKAGLGVV</sequence>
<dbReference type="InterPro" id="IPR046341">
    <property type="entry name" value="SET_dom_sf"/>
</dbReference>
<evidence type="ECO:0000256" key="5">
    <source>
        <dbReference type="ARBA" id="ARBA00044528"/>
    </source>
</evidence>
<dbReference type="OrthoDB" id="438641at2759"/>
<evidence type="ECO:0000256" key="1">
    <source>
        <dbReference type="ARBA" id="ARBA00022603"/>
    </source>
</evidence>
<evidence type="ECO:0000259" key="7">
    <source>
        <dbReference type="PROSITE" id="PS50280"/>
    </source>
</evidence>
<dbReference type="EMBL" id="NHYE01001411">
    <property type="protein sequence ID" value="PPQ95821.1"/>
    <property type="molecule type" value="Genomic_DNA"/>
</dbReference>
<dbReference type="CDD" id="cd20071">
    <property type="entry name" value="SET_SMYD"/>
    <property type="match status" value="1"/>
</dbReference>
<dbReference type="AlphaFoldDB" id="A0A409XYM3"/>
<gene>
    <name evidence="8" type="ORF">CVT26_015930</name>
</gene>
<feature type="domain" description="SET" evidence="7">
    <location>
        <begin position="89"/>
        <end position="377"/>
    </location>
</feature>
<keyword evidence="9" id="KW-1185">Reference proteome</keyword>
<dbReference type="GO" id="GO:0045814">
    <property type="term" value="P:negative regulation of gene expression, epigenetic"/>
    <property type="evidence" value="ECO:0007669"/>
    <property type="project" value="TreeGrafter"/>
</dbReference>
<reference evidence="8 9" key="1">
    <citation type="journal article" date="2018" name="Evol. Lett.">
        <title>Horizontal gene cluster transfer increased hallucinogenic mushroom diversity.</title>
        <authorList>
            <person name="Reynolds H.T."/>
            <person name="Vijayakumar V."/>
            <person name="Gluck-Thaler E."/>
            <person name="Korotkin H.B."/>
            <person name="Matheny P.B."/>
            <person name="Slot J.C."/>
        </authorList>
    </citation>
    <scope>NUCLEOTIDE SEQUENCE [LARGE SCALE GENOMIC DNA]</scope>
    <source>
        <strain evidence="8 9">SRW20</strain>
    </source>
</reference>
<dbReference type="STRING" id="231916.A0A409XYM3"/>
<dbReference type="PROSITE" id="PS50280">
    <property type="entry name" value="SET"/>
    <property type="match status" value="1"/>
</dbReference>
<dbReference type="Proteomes" id="UP000284706">
    <property type="component" value="Unassembled WGS sequence"/>
</dbReference>
<evidence type="ECO:0000256" key="2">
    <source>
        <dbReference type="ARBA" id="ARBA00022679"/>
    </source>
</evidence>
<dbReference type="GO" id="GO:0042799">
    <property type="term" value="F:histone H4K20 methyltransferase activity"/>
    <property type="evidence" value="ECO:0007669"/>
    <property type="project" value="TreeGrafter"/>
</dbReference>
<accession>A0A409XYM3</accession>
<keyword evidence="2" id="KW-0808">Transferase</keyword>
<name>A0A409XYM3_9AGAR</name>
<dbReference type="SUPFAM" id="SSF82199">
    <property type="entry name" value="SET domain"/>
    <property type="match status" value="1"/>
</dbReference>
<protein>
    <recommendedName>
        <fullName evidence="5">Histone-lysine N-methyltransferase SET5</fullName>
    </recommendedName>
    <alternativeName>
        <fullName evidence="4">SET domain-containing protein 5</fullName>
    </alternativeName>
</protein>
<dbReference type="Gene3D" id="6.10.140.2220">
    <property type="match status" value="1"/>
</dbReference>
<evidence type="ECO:0000313" key="9">
    <source>
        <dbReference type="Proteomes" id="UP000284706"/>
    </source>
</evidence>
<keyword evidence="1" id="KW-0489">Methyltransferase</keyword>
<organism evidence="8 9">
    <name type="scientific">Gymnopilus dilepis</name>
    <dbReference type="NCBI Taxonomy" id="231916"/>
    <lineage>
        <taxon>Eukaryota</taxon>
        <taxon>Fungi</taxon>
        <taxon>Dikarya</taxon>
        <taxon>Basidiomycota</taxon>
        <taxon>Agaricomycotina</taxon>
        <taxon>Agaricomycetes</taxon>
        <taxon>Agaricomycetidae</taxon>
        <taxon>Agaricales</taxon>
        <taxon>Agaricineae</taxon>
        <taxon>Hymenogastraceae</taxon>
        <taxon>Gymnopilus</taxon>
    </lineage>
</organism>
<dbReference type="Gene3D" id="2.170.270.10">
    <property type="entry name" value="SET domain"/>
    <property type="match status" value="1"/>
</dbReference>